<protein>
    <submittedName>
        <fullName evidence="4">Acyltransferase</fullName>
    </submittedName>
</protein>
<sequence length="441" mass="48064">MSTDDGTPGSDRASRSARLTSLDGVRGLAAFVVVLWHAFLLAEPHLIERWGPQTRAPGGLHWWLFASPLSLLISGEQAVVVFFLLSGIVLTLPVLRADRFDWWAYYPRRIVRLWLPVVVSVVLAIALLLLVPRASVPVDSWQWRGNAHAVDVAQAAREAGLVSFAPTINGPLWSLSWEMAFSIALPLFVVTALVVRRWWVVAIVAAVVVVDLGVAWDLSPLKYLPVFLIGAIAATNLDAIMAAGDRIGSRRLHRLLWWSLFAVSGLVVTASRISDSVAGPAAALTHVMSALGIVGCMGLVFLAVGSVGARKVLDAKPAQWLGRISFSLYLVHVPLMVTLAYLFGWDRWGMASSSGFRRRSRWRRSSRVSSKHPRTVFLVARADRPPFSITGGREPGEGQMRTLSSDPHQVVMRRPCSPTSSVANVSSTSVPPTRGSARPPM</sequence>
<reference evidence="4 5" key="1">
    <citation type="journal article" date="2024" name="Int. J. Syst. Evol. Microbiol.">
        <title>Microbacterium memoriense sp. nov., a member of the Actinomycetota from marine beach sediment of the north coast of Portugal.</title>
        <authorList>
            <person name="Santos J.D.N.D."/>
            <person name="Klimek D."/>
            <person name="Calusinska M."/>
            <person name="Lobo-da-Cunha A."/>
            <person name="Catita J."/>
            <person name="Goncalves H."/>
            <person name="Gonzalez I."/>
            <person name="Lage O.M."/>
        </authorList>
    </citation>
    <scope>NUCLEOTIDE SEQUENCE [LARGE SCALE GENOMIC DNA]</scope>
    <source>
        <strain evidence="4 5">PMIC_1C1B</strain>
    </source>
</reference>
<feature type="transmembrane region" description="Helical" evidence="2">
    <location>
        <begin position="320"/>
        <end position="343"/>
    </location>
</feature>
<dbReference type="Pfam" id="PF01757">
    <property type="entry name" value="Acyl_transf_3"/>
    <property type="match status" value="1"/>
</dbReference>
<dbReference type="PANTHER" id="PTHR23028">
    <property type="entry name" value="ACETYLTRANSFERASE"/>
    <property type="match status" value="1"/>
</dbReference>
<feature type="transmembrane region" description="Helical" evidence="2">
    <location>
        <begin position="255"/>
        <end position="274"/>
    </location>
</feature>
<keyword evidence="2" id="KW-0472">Membrane</keyword>
<dbReference type="Proteomes" id="UP001300496">
    <property type="component" value="Unassembled WGS sequence"/>
</dbReference>
<keyword evidence="2" id="KW-0812">Transmembrane</keyword>
<dbReference type="EMBL" id="JAODOR010000011">
    <property type="protein sequence ID" value="MCT9002635.1"/>
    <property type="molecule type" value="Genomic_DNA"/>
</dbReference>
<feature type="transmembrane region" description="Helical" evidence="2">
    <location>
        <begin position="286"/>
        <end position="308"/>
    </location>
</feature>
<dbReference type="InterPro" id="IPR050879">
    <property type="entry name" value="Acyltransferase_3"/>
</dbReference>
<dbReference type="RefSeq" id="WP_261607174.1">
    <property type="nucleotide sequence ID" value="NZ_JAODOR010000011.1"/>
</dbReference>
<accession>A0ABT2PDX4</accession>
<evidence type="ECO:0000256" key="1">
    <source>
        <dbReference type="SAM" id="MobiDB-lite"/>
    </source>
</evidence>
<evidence type="ECO:0000313" key="5">
    <source>
        <dbReference type="Proteomes" id="UP001300496"/>
    </source>
</evidence>
<proteinExistence type="predicted"/>
<gene>
    <name evidence="4" type="ORF">N4R40_09700</name>
</gene>
<keyword evidence="5" id="KW-1185">Reference proteome</keyword>
<evidence type="ECO:0000313" key="4">
    <source>
        <dbReference type="EMBL" id="MCT9002635.1"/>
    </source>
</evidence>
<name>A0ABT2PDX4_9MICO</name>
<feature type="region of interest" description="Disordered" evidence="1">
    <location>
        <begin position="388"/>
        <end position="441"/>
    </location>
</feature>
<evidence type="ECO:0000256" key="2">
    <source>
        <dbReference type="SAM" id="Phobius"/>
    </source>
</evidence>
<dbReference type="GO" id="GO:0016746">
    <property type="term" value="F:acyltransferase activity"/>
    <property type="evidence" value="ECO:0007669"/>
    <property type="project" value="UniProtKB-KW"/>
</dbReference>
<feature type="compositionally biased region" description="Low complexity" evidence="1">
    <location>
        <begin position="417"/>
        <end position="433"/>
    </location>
</feature>
<feature type="transmembrane region" description="Helical" evidence="2">
    <location>
        <begin position="222"/>
        <end position="243"/>
    </location>
</feature>
<keyword evidence="4" id="KW-0012">Acyltransferase</keyword>
<feature type="transmembrane region" description="Helical" evidence="2">
    <location>
        <begin position="62"/>
        <end position="92"/>
    </location>
</feature>
<evidence type="ECO:0000259" key="3">
    <source>
        <dbReference type="Pfam" id="PF01757"/>
    </source>
</evidence>
<dbReference type="InterPro" id="IPR002656">
    <property type="entry name" value="Acyl_transf_3_dom"/>
</dbReference>
<comment type="caution">
    <text evidence="4">The sequence shown here is derived from an EMBL/GenBank/DDBJ whole genome shotgun (WGS) entry which is preliminary data.</text>
</comment>
<keyword evidence="4" id="KW-0808">Transferase</keyword>
<feature type="transmembrane region" description="Helical" evidence="2">
    <location>
        <begin position="198"/>
        <end position="216"/>
    </location>
</feature>
<keyword evidence="2" id="KW-1133">Transmembrane helix</keyword>
<feature type="transmembrane region" description="Helical" evidence="2">
    <location>
        <begin position="172"/>
        <end position="191"/>
    </location>
</feature>
<organism evidence="4 5">
    <name type="scientific">Microbacterium memoriense</name>
    <dbReference type="NCBI Taxonomy" id="2978350"/>
    <lineage>
        <taxon>Bacteria</taxon>
        <taxon>Bacillati</taxon>
        <taxon>Actinomycetota</taxon>
        <taxon>Actinomycetes</taxon>
        <taxon>Micrococcales</taxon>
        <taxon>Microbacteriaceae</taxon>
        <taxon>Microbacterium</taxon>
    </lineage>
</organism>
<dbReference type="PANTHER" id="PTHR23028:SF53">
    <property type="entry name" value="ACYL_TRANSF_3 DOMAIN-CONTAINING PROTEIN"/>
    <property type="match status" value="1"/>
</dbReference>
<feature type="domain" description="Acyltransferase 3" evidence="3">
    <location>
        <begin position="20"/>
        <end position="343"/>
    </location>
</feature>
<feature type="transmembrane region" description="Helical" evidence="2">
    <location>
        <begin position="113"/>
        <end position="131"/>
    </location>
</feature>